<dbReference type="EMBL" id="JARKIE010000194">
    <property type="protein sequence ID" value="KAJ7668316.1"/>
    <property type="molecule type" value="Genomic_DNA"/>
</dbReference>
<gene>
    <name evidence="1" type="ORF">B0H17DRAFT_1087746</name>
</gene>
<reference evidence="1" key="1">
    <citation type="submission" date="2023-03" db="EMBL/GenBank/DDBJ databases">
        <title>Massive genome expansion in bonnet fungi (Mycena s.s.) driven by repeated elements and novel gene families across ecological guilds.</title>
        <authorList>
            <consortium name="Lawrence Berkeley National Laboratory"/>
            <person name="Harder C.B."/>
            <person name="Miyauchi S."/>
            <person name="Viragh M."/>
            <person name="Kuo A."/>
            <person name="Thoen E."/>
            <person name="Andreopoulos B."/>
            <person name="Lu D."/>
            <person name="Skrede I."/>
            <person name="Drula E."/>
            <person name="Henrissat B."/>
            <person name="Morin E."/>
            <person name="Kohler A."/>
            <person name="Barry K."/>
            <person name="LaButti K."/>
            <person name="Morin E."/>
            <person name="Salamov A."/>
            <person name="Lipzen A."/>
            <person name="Mereny Z."/>
            <person name="Hegedus B."/>
            <person name="Baldrian P."/>
            <person name="Stursova M."/>
            <person name="Weitz H."/>
            <person name="Taylor A."/>
            <person name="Grigoriev I.V."/>
            <person name="Nagy L.G."/>
            <person name="Martin F."/>
            <person name="Kauserud H."/>
        </authorList>
    </citation>
    <scope>NUCLEOTIDE SEQUENCE</scope>
    <source>
        <strain evidence="1">CBHHK067</strain>
    </source>
</reference>
<accession>A0AAD7CXI2</accession>
<dbReference type="Proteomes" id="UP001221757">
    <property type="component" value="Unassembled WGS sequence"/>
</dbReference>
<keyword evidence="2" id="KW-1185">Reference proteome</keyword>
<comment type="caution">
    <text evidence="1">The sequence shown here is derived from an EMBL/GenBank/DDBJ whole genome shotgun (WGS) entry which is preliminary data.</text>
</comment>
<organism evidence="1 2">
    <name type="scientific">Mycena rosella</name>
    <name type="common">Pink bonnet</name>
    <name type="synonym">Agaricus rosellus</name>
    <dbReference type="NCBI Taxonomy" id="1033263"/>
    <lineage>
        <taxon>Eukaryota</taxon>
        <taxon>Fungi</taxon>
        <taxon>Dikarya</taxon>
        <taxon>Basidiomycota</taxon>
        <taxon>Agaricomycotina</taxon>
        <taxon>Agaricomycetes</taxon>
        <taxon>Agaricomycetidae</taxon>
        <taxon>Agaricales</taxon>
        <taxon>Marasmiineae</taxon>
        <taxon>Mycenaceae</taxon>
        <taxon>Mycena</taxon>
    </lineage>
</organism>
<evidence type="ECO:0000313" key="2">
    <source>
        <dbReference type="Proteomes" id="UP001221757"/>
    </source>
</evidence>
<name>A0AAD7CXI2_MYCRO</name>
<protein>
    <submittedName>
        <fullName evidence="1">Uncharacterized protein</fullName>
    </submittedName>
</protein>
<evidence type="ECO:0000313" key="1">
    <source>
        <dbReference type="EMBL" id="KAJ7668316.1"/>
    </source>
</evidence>
<proteinExistence type="predicted"/>
<dbReference type="AlphaFoldDB" id="A0AAD7CXI2"/>
<sequence>MSSPAPTNDELLAAVRALWTVSNPPGVKRLVSSLKTSHPEWEPHINSKTVRAAIRKCEEETGVSNKVAEKVREAPGAEPTAEKTDDDELDIIAHLRAHVETWSTWMAGNPWPRVVPRGREEPCMSPDLLQPHIIPFILLPAAAAAPLDPAASHQENLIHLAFQIFYVEWDCFMGPDPAEPIPPATPLVPNYEAMAFVTLFPYGMGHYLGEQKQNGLTFDQYVLNRLRLADERFRNSAE</sequence>